<organism evidence="1 2">
    <name type="scientific">Nocardia vinacea</name>
    <dbReference type="NCBI Taxonomy" id="96468"/>
    <lineage>
        <taxon>Bacteria</taxon>
        <taxon>Bacillati</taxon>
        <taxon>Actinomycetota</taxon>
        <taxon>Actinomycetes</taxon>
        <taxon>Mycobacteriales</taxon>
        <taxon>Nocardiaceae</taxon>
        <taxon>Nocardia</taxon>
    </lineage>
</organism>
<evidence type="ECO:0000313" key="1">
    <source>
        <dbReference type="EMBL" id="WUV46505.1"/>
    </source>
</evidence>
<name>A0ABZ1YXA0_9NOCA</name>
<evidence type="ECO:0000313" key="2">
    <source>
        <dbReference type="Proteomes" id="UP001432062"/>
    </source>
</evidence>
<dbReference type="Proteomes" id="UP001432062">
    <property type="component" value="Chromosome"/>
</dbReference>
<reference evidence="1" key="1">
    <citation type="submission" date="2022-10" db="EMBL/GenBank/DDBJ databases">
        <title>The complete genomes of actinobacterial strains from the NBC collection.</title>
        <authorList>
            <person name="Joergensen T.S."/>
            <person name="Alvarez Arevalo M."/>
            <person name="Sterndorff E.B."/>
            <person name="Faurdal D."/>
            <person name="Vuksanovic O."/>
            <person name="Mourched A.-S."/>
            <person name="Charusanti P."/>
            <person name="Shaw S."/>
            <person name="Blin K."/>
            <person name="Weber T."/>
        </authorList>
    </citation>
    <scope>NUCLEOTIDE SEQUENCE</scope>
    <source>
        <strain evidence="1">NBC_01482</strain>
    </source>
</reference>
<proteinExistence type="predicted"/>
<dbReference type="EMBL" id="CP109441">
    <property type="protein sequence ID" value="WUV46505.1"/>
    <property type="molecule type" value="Genomic_DNA"/>
</dbReference>
<keyword evidence="2" id="KW-1185">Reference proteome</keyword>
<gene>
    <name evidence="1" type="ORF">OG563_47005</name>
</gene>
<sequence>MANSIAGNHLLDVMRAPTEHALTLLHEFETTGSISLPAVTVTGPATSQQSP</sequence>
<protein>
    <submittedName>
        <fullName evidence="1">Uncharacterized protein</fullName>
    </submittedName>
</protein>
<dbReference type="RefSeq" id="WP_329410282.1">
    <property type="nucleotide sequence ID" value="NZ_CP109441.1"/>
</dbReference>
<accession>A0ABZ1YXA0</accession>